<evidence type="ECO:0000313" key="10">
    <source>
        <dbReference type="Proteomes" id="UP001174694"/>
    </source>
</evidence>
<comment type="subcellular location">
    <subcellularLocation>
        <location evidence="1">Nucleus</location>
    </subcellularLocation>
</comment>
<dbReference type="GO" id="GO:0000981">
    <property type="term" value="F:DNA-binding transcription factor activity, RNA polymerase II-specific"/>
    <property type="evidence" value="ECO:0007669"/>
    <property type="project" value="TreeGrafter"/>
</dbReference>
<keyword evidence="10" id="KW-1185">Reference proteome</keyword>
<keyword evidence="4" id="KW-0804">Transcription</keyword>
<evidence type="ECO:0000256" key="2">
    <source>
        <dbReference type="ARBA" id="ARBA00008421"/>
    </source>
</evidence>
<feature type="region of interest" description="Disordered" evidence="7">
    <location>
        <begin position="425"/>
        <end position="472"/>
    </location>
</feature>
<dbReference type="InterPro" id="IPR038096">
    <property type="entry name" value="TEA/ATTS_sf"/>
</dbReference>
<sequence length="822" mass="93094">MWCRYNPSGHKFQPQQKRLQNGGGDVNPIYLSPEFREYRMRQAEKPDQKWPDLLEDAFLDALLLIPQMGRSKFSMKKQLYGRNMLISEYLWIAYLHSLPPGAEPNPLEWRRGRKQISSHIQVLKSFFTHHRCCHLLFGKEKDKNPNLQRCKKRKGHIKSKPFNTNPVLIALSENRLPEVRLNYDYLGQLLASDALVTVRPHTCWIYVSNKRDRDHSDKNKPDGFEGLVDKSVIPYGYNLNCLEDRPRRDKEDLVLRETLLHIYTRTMKQCESTSVRDFSREWKSTFPELNEAFRIAAQDYRCDILHMHATLDLHTVDGVPDGSYLNGMVDITITQPALRNHRWKVVTRLARPSELCGGSEAMLCKMTDDIGELFQHCLGCDDLIPYCSCMRSRSGGDIFHLPFPAQQWAAILGLSAQYPPYPEVGGAGVRRNADAEGQKQRAKSVSYGPDHLPEHRKRKRPYEQDEDEVNDQRDPVAADDCLTQLDLIRKVGMLQELWSRPRKAHEHQGWTRRAIIAWTFDRCHPRLVGRNKTVMLNPGTEWRFVTALDSDSPEHQEKMFVAREETVQSYPPLHQHQLGDMETEDFISAPDISRSAKQKQDGLGAVEAHHPHMDKPPTYALDGIGVIDSFPSGLATPPLSAALLPAFAGSHDASAMELSDQSAQNIHYLPAHKSISTSVINTLNSDPGAFGTYGPASDACVVKDTSWKAPRPHGASHQADSVLDWTNELHPDDPNGSLSNPGWDGVPVLKAGLLALAQHDWNTAASDHWTLLTGAIAPASQRLDAEMLQRRVGWRLEDRTLAVEGGELVTQPVLFPQRVPWL</sequence>
<evidence type="ECO:0000256" key="5">
    <source>
        <dbReference type="ARBA" id="ARBA00023242"/>
    </source>
</evidence>
<comment type="caution">
    <text evidence="9">The sequence shown here is derived from an EMBL/GenBank/DDBJ whole genome shotgun (WGS) entry which is preliminary data.</text>
</comment>
<keyword evidence="5" id="KW-0539">Nucleus</keyword>
<dbReference type="InterPro" id="IPR050937">
    <property type="entry name" value="TEC1_TEAD_TF"/>
</dbReference>
<organism evidence="9 10">
    <name type="scientific">Pleurostoma richardsiae</name>
    <dbReference type="NCBI Taxonomy" id="41990"/>
    <lineage>
        <taxon>Eukaryota</taxon>
        <taxon>Fungi</taxon>
        <taxon>Dikarya</taxon>
        <taxon>Ascomycota</taxon>
        <taxon>Pezizomycotina</taxon>
        <taxon>Sordariomycetes</taxon>
        <taxon>Sordariomycetidae</taxon>
        <taxon>Calosphaeriales</taxon>
        <taxon>Pleurostomataceae</taxon>
        <taxon>Pleurostoma</taxon>
    </lineage>
</organism>
<accession>A0AA38R834</accession>
<evidence type="ECO:0000256" key="1">
    <source>
        <dbReference type="ARBA" id="ARBA00004123"/>
    </source>
</evidence>
<protein>
    <submittedName>
        <fullName evidence="9">Transcription factor</fullName>
    </submittedName>
</protein>
<keyword evidence="3" id="KW-0805">Transcription regulation</keyword>
<proteinExistence type="inferred from homology"/>
<name>A0AA38R834_9PEZI</name>
<feature type="region of interest" description="Disordered" evidence="7">
    <location>
        <begin position="1"/>
        <end position="24"/>
    </location>
</feature>
<dbReference type="InterPro" id="IPR000818">
    <property type="entry name" value="TEA/ATTS_dom"/>
</dbReference>
<reference evidence="9" key="1">
    <citation type="submission" date="2022-07" db="EMBL/GenBank/DDBJ databases">
        <title>Fungi with potential for degradation of polypropylene.</title>
        <authorList>
            <person name="Gostincar C."/>
        </authorList>
    </citation>
    <scope>NUCLEOTIDE SEQUENCE</scope>
    <source>
        <strain evidence="9">EXF-13308</strain>
    </source>
</reference>
<gene>
    <name evidence="9" type="ORF">NKR23_g12380</name>
</gene>
<dbReference type="Gene3D" id="6.10.20.40">
    <property type="entry name" value="TEA/ATTS domain"/>
    <property type="match status" value="1"/>
</dbReference>
<dbReference type="EMBL" id="JANBVO010000113">
    <property type="protein sequence ID" value="KAJ9130012.1"/>
    <property type="molecule type" value="Genomic_DNA"/>
</dbReference>
<evidence type="ECO:0000259" key="8">
    <source>
        <dbReference type="PROSITE" id="PS51088"/>
    </source>
</evidence>
<evidence type="ECO:0000256" key="6">
    <source>
        <dbReference type="PROSITE-ProRule" id="PRU00505"/>
    </source>
</evidence>
<evidence type="ECO:0000256" key="7">
    <source>
        <dbReference type="SAM" id="MobiDB-lite"/>
    </source>
</evidence>
<dbReference type="PANTHER" id="PTHR11834:SF0">
    <property type="entry name" value="PROTEIN SCALLOPED"/>
    <property type="match status" value="1"/>
</dbReference>
<dbReference type="SMART" id="SM00426">
    <property type="entry name" value="TEA"/>
    <property type="match status" value="1"/>
</dbReference>
<evidence type="ECO:0000256" key="4">
    <source>
        <dbReference type="ARBA" id="ARBA00023163"/>
    </source>
</evidence>
<dbReference type="PROSITE" id="PS51088">
    <property type="entry name" value="TEA_2"/>
    <property type="match status" value="1"/>
</dbReference>
<feature type="DNA-binding region" description="TEA" evidence="6">
    <location>
        <begin position="43"/>
        <end position="130"/>
    </location>
</feature>
<dbReference type="GO" id="GO:0005667">
    <property type="term" value="C:transcription regulator complex"/>
    <property type="evidence" value="ECO:0007669"/>
    <property type="project" value="TreeGrafter"/>
</dbReference>
<dbReference type="Proteomes" id="UP001174694">
    <property type="component" value="Unassembled WGS sequence"/>
</dbReference>
<dbReference type="GO" id="GO:0000978">
    <property type="term" value="F:RNA polymerase II cis-regulatory region sequence-specific DNA binding"/>
    <property type="evidence" value="ECO:0007669"/>
    <property type="project" value="TreeGrafter"/>
</dbReference>
<dbReference type="GO" id="GO:0005634">
    <property type="term" value="C:nucleus"/>
    <property type="evidence" value="ECO:0007669"/>
    <property type="project" value="UniProtKB-SubCell"/>
</dbReference>
<comment type="similarity">
    <text evidence="2">Belongs to the TEC1 family.</text>
</comment>
<evidence type="ECO:0000256" key="3">
    <source>
        <dbReference type="ARBA" id="ARBA00023015"/>
    </source>
</evidence>
<feature type="domain" description="TEA" evidence="8">
    <location>
        <begin position="43"/>
        <end position="130"/>
    </location>
</feature>
<evidence type="ECO:0000313" key="9">
    <source>
        <dbReference type="EMBL" id="KAJ9130012.1"/>
    </source>
</evidence>
<dbReference type="AlphaFoldDB" id="A0AA38R834"/>
<dbReference type="PANTHER" id="PTHR11834">
    <property type="entry name" value="TRANSCRIPTIONAL ENHANCER FACTOR TEF RELATED"/>
    <property type="match status" value="1"/>
</dbReference>
<dbReference type="Pfam" id="PF01285">
    <property type="entry name" value="TEA"/>
    <property type="match status" value="1"/>
</dbReference>